<accession>A0A3N4ILF8</accession>
<evidence type="ECO:0000313" key="2">
    <source>
        <dbReference type="Proteomes" id="UP000275078"/>
    </source>
</evidence>
<organism evidence="1 2">
    <name type="scientific">Ascobolus immersus RN42</name>
    <dbReference type="NCBI Taxonomy" id="1160509"/>
    <lineage>
        <taxon>Eukaryota</taxon>
        <taxon>Fungi</taxon>
        <taxon>Dikarya</taxon>
        <taxon>Ascomycota</taxon>
        <taxon>Pezizomycotina</taxon>
        <taxon>Pezizomycetes</taxon>
        <taxon>Pezizales</taxon>
        <taxon>Ascobolaceae</taxon>
        <taxon>Ascobolus</taxon>
    </lineage>
</organism>
<reference evidence="1 2" key="1">
    <citation type="journal article" date="2018" name="Nat. Ecol. Evol.">
        <title>Pezizomycetes genomes reveal the molecular basis of ectomycorrhizal truffle lifestyle.</title>
        <authorList>
            <person name="Murat C."/>
            <person name="Payen T."/>
            <person name="Noel B."/>
            <person name="Kuo A."/>
            <person name="Morin E."/>
            <person name="Chen J."/>
            <person name="Kohler A."/>
            <person name="Krizsan K."/>
            <person name="Balestrini R."/>
            <person name="Da Silva C."/>
            <person name="Montanini B."/>
            <person name="Hainaut M."/>
            <person name="Levati E."/>
            <person name="Barry K.W."/>
            <person name="Belfiori B."/>
            <person name="Cichocki N."/>
            <person name="Clum A."/>
            <person name="Dockter R.B."/>
            <person name="Fauchery L."/>
            <person name="Guy J."/>
            <person name="Iotti M."/>
            <person name="Le Tacon F."/>
            <person name="Lindquist E.A."/>
            <person name="Lipzen A."/>
            <person name="Malagnac F."/>
            <person name="Mello A."/>
            <person name="Molinier V."/>
            <person name="Miyauchi S."/>
            <person name="Poulain J."/>
            <person name="Riccioni C."/>
            <person name="Rubini A."/>
            <person name="Sitrit Y."/>
            <person name="Splivallo R."/>
            <person name="Traeger S."/>
            <person name="Wang M."/>
            <person name="Zifcakova L."/>
            <person name="Wipf D."/>
            <person name="Zambonelli A."/>
            <person name="Paolocci F."/>
            <person name="Nowrousian M."/>
            <person name="Ottonello S."/>
            <person name="Baldrian P."/>
            <person name="Spatafora J.W."/>
            <person name="Henrissat B."/>
            <person name="Nagy L.G."/>
            <person name="Aury J.M."/>
            <person name="Wincker P."/>
            <person name="Grigoriev I.V."/>
            <person name="Bonfante P."/>
            <person name="Martin F.M."/>
        </authorList>
    </citation>
    <scope>NUCLEOTIDE SEQUENCE [LARGE SCALE GENOMIC DNA]</scope>
    <source>
        <strain evidence="1 2">RN42</strain>
    </source>
</reference>
<evidence type="ECO:0000313" key="1">
    <source>
        <dbReference type="EMBL" id="RPA85021.1"/>
    </source>
</evidence>
<dbReference type="AlphaFoldDB" id="A0A3N4ILF8"/>
<proteinExistence type="predicted"/>
<keyword evidence="2" id="KW-1185">Reference proteome</keyword>
<dbReference type="EMBL" id="ML119656">
    <property type="protein sequence ID" value="RPA85021.1"/>
    <property type="molecule type" value="Genomic_DNA"/>
</dbReference>
<name>A0A3N4ILF8_ASCIM</name>
<sequence length="233" mass="26745">MSEQPSFLRPLRNYELDNQHMLRVLARSPSPRPRSRSDTQHLNLLPAPFAQPRSRLPRLKQADILPGPSLRFYNSSRPAQLNLYIPFPIHSGNELVAVSVIALSTSPMQDSPLLAQRRSSMSREETVIMLRYKLPELLVSTVFDENKGRKVSIHESRFDEVPLPRIVTKDLEREGWAVDSAEFVGATERLAMKYRDVVEKESGVPGVGWPGLRFSRVQKRNGRRSWGNWKRHI</sequence>
<protein>
    <submittedName>
        <fullName evidence="1">Uncharacterized protein</fullName>
    </submittedName>
</protein>
<gene>
    <name evidence="1" type="ORF">BJ508DRAFT_303408</name>
</gene>
<dbReference type="Proteomes" id="UP000275078">
    <property type="component" value="Unassembled WGS sequence"/>
</dbReference>